<evidence type="ECO:0000313" key="3">
    <source>
        <dbReference type="EMBL" id="MCG7505603.1"/>
    </source>
</evidence>
<gene>
    <name evidence="3" type="ORF">L4923_11330</name>
</gene>
<dbReference type="InterPro" id="IPR029058">
    <property type="entry name" value="AB_hydrolase_fold"/>
</dbReference>
<dbReference type="PANTHER" id="PTHR43433">
    <property type="entry name" value="HYDROLASE, ALPHA/BETA FOLD FAMILY PROTEIN"/>
    <property type="match status" value="1"/>
</dbReference>
<keyword evidence="4" id="KW-1185">Reference proteome</keyword>
<feature type="domain" description="AB hydrolase-1" evidence="2">
    <location>
        <begin position="38"/>
        <end position="253"/>
    </location>
</feature>
<evidence type="ECO:0000259" key="2">
    <source>
        <dbReference type="Pfam" id="PF00561"/>
    </source>
</evidence>
<organism evidence="3 4">
    <name type="scientific">Mesorhizobium retamae</name>
    <dbReference type="NCBI Taxonomy" id="2912854"/>
    <lineage>
        <taxon>Bacteria</taxon>
        <taxon>Pseudomonadati</taxon>
        <taxon>Pseudomonadota</taxon>
        <taxon>Alphaproteobacteria</taxon>
        <taxon>Hyphomicrobiales</taxon>
        <taxon>Phyllobacteriaceae</taxon>
        <taxon>Mesorhizobium</taxon>
    </lineage>
</organism>
<reference evidence="3 4" key="1">
    <citation type="submission" date="2022-02" db="EMBL/GenBank/DDBJ databases">
        <title>Draft genome sequence of Mezorhizobium retamae strain IRAMC:0171 isolated from Retama raetam nodules.</title>
        <authorList>
            <person name="Bengaied R."/>
            <person name="Sbissi I."/>
            <person name="Huber K."/>
            <person name="Ghodbane F."/>
            <person name="Nouioui I."/>
            <person name="Tarhouni M."/>
            <person name="Gtari M."/>
        </authorList>
    </citation>
    <scope>NUCLEOTIDE SEQUENCE [LARGE SCALE GENOMIC DNA]</scope>
    <source>
        <strain evidence="3 4">IRAMC:0171</strain>
    </source>
</reference>
<sequence>MASAQQAGPIQEKPTHSSFTTGDGVKIAYRTDGRADLPPLILANSIATTLHMWDGQFPELSQHFHVIRYDYRGHGGSDVPAGAYSDGRLGRDVLELMDHLGIGRAHFMGLSLGGFVGQWLAIHAPERIDRLVLANTASQLGPAAYFDTAITKVLEASDMRETAEGFLHNWFPVAMIEANGPIIQKFRQDLLDIPPQGLAGLFAAVRDADLRRTIALIQSPTLVIGGEFDTVTSYAMSEAIAAGIPGARLKRFPAVHLTNVEFPKEFVAEVLAFLKPDQA</sequence>
<proteinExistence type="predicted"/>
<accession>A0ABS9QFI8</accession>
<dbReference type="PANTHER" id="PTHR43433:SF5">
    <property type="entry name" value="AB HYDROLASE-1 DOMAIN-CONTAINING PROTEIN"/>
    <property type="match status" value="1"/>
</dbReference>
<feature type="region of interest" description="Disordered" evidence="1">
    <location>
        <begin position="1"/>
        <end position="22"/>
    </location>
</feature>
<dbReference type="PRINTS" id="PR00111">
    <property type="entry name" value="ABHYDROLASE"/>
</dbReference>
<dbReference type="InterPro" id="IPR050471">
    <property type="entry name" value="AB_hydrolase"/>
</dbReference>
<dbReference type="Proteomes" id="UP001201701">
    <property type="component" value="Unassembled WGS sequence"/>
</dbReference>
<evidence type="ECO:0000256" key="1">
    <source>
        <dbReference type="SAM" id="MobiDB-lite"/>
    </source>
</evidence>
<dbReference type="SUPFAM" id="SSF53474">
    <property type="entry name" value="alpha/beta-Hydrolases"/>
    <property type="match status" value="1"/>
</dbReference>
<name>A0ABS9QFI8_9HYPH</name>
<dbReference type="EMBL" id="JAKREW010000008">
    <property type="protein sequence ID" value="MCG7505603.1"/>
    <property type="molecule type" value="Genomic_DNA"/>
</dbReference>
<dbReference type="GO" id="GO:0016787">
    <property type="term" value="F:hydrolase activity"/>
    <property type="evidence" value="ECO:0007669"/>
    <property type="project" value="UniProtKB-KW"/>
</dbReference>
<dbReference type="InterPro" id="IPR000073">
    <property type="entry name" value="AB_hydrolase_1"/>
</dbReference>
<dbReference type="Gene3D" id="3.40.50.1820">
    <property type="entry name" value="alpha/beta hydrolase"/>
    <property type="match status" value="1"/>
</dbReference>
<keyword evidence="3" id="KW-0378">Hydrolase</keyword>
<dbReference type="Pfam" id="PF00561">
    <property type="entry name" value="Abhydrolase_1"/>
    <property type="match status" value="1"/>
</dbReference>
<evidence type="ECO:0000313" key="4">
    <source>
        <dbReference type="Proteomes" id="UP001201701"/>
    </source>
</evidence>
<dbReference type="RefSeq" id="WP_239364923.1">
    <property type="nucleotide sequence ID" value="NZ_JAKREW010000008.1"/>
</dbReference>
<comment type="caution">
    <text evidence="3">The sequence shown here is derived from an EMBL/GenBank/DDBJ whole genome shotgun (WGS) entry which is preliminary data.</text>
</comment>
<protein>
    <submittedName>
        <fullName evidence="3">Alpha/beta fold hydrolase</fullName>
    </submittedName>
</protein>